<comment type="subcellular location">
    <subcellularLocation>
        <location evidence="1">Membrane</location>
    </subcellularLocation>
</comment>
<name>A0A0B6YMG9_9EUPU</name>
<dbReference type="PANTHER" id="PTHR22625">
    <property type="entry name" value="PLEXIN"/>
    <property type="match status" value="1"/>
</dbReference>
<dbReference type="GO" id="GO:0002116">
    <property type="term" value="C:semaphorin receptor complex"/>
    <property type="evidence" value="ECO:0007669"/>
    <property type="project" value="TreeGrafter"/>
</dbReference>
<dbReference type="InterPro" id="IPR002165">
    <property type="entry name" value="Plexin_repeat"/>
</dbReference>
<protein>
    <recommendedName>
        <fullName evidence="4">PSI domain-containing protein</fullName>
    </recommendedName>
</protein>
<dbReference type="SUPFAM" id="SSF103575">
    <property type="entry name" value="Plexin repeat"/>
    <property type="match status" value="1"/>
</dbReference>
<dbReference type="Gene3D" id="3.30.1680.10">
    <property type="entry name" value="ligand-binding face of the semaphorins, domain 2"/>
    <property type="match status" value="1"/>
</dbReference>
<dbReference type="SMART" id="SM00423">
    <property type="entry name" value="PSI"/>
    <property type="match status" value="1"/>
</dbReference>
<accession>A0A0B6YMG9</accession>
<dbReference type="GO" id="GO:0017154">
    <property type="term" value="F:semaphorin receptor activity"/>
    <property type="evidence" value="ECO:0007669"/>
    <property type="project" value="InterPro"/>
</dbReference>
<dbReference type="InterPro" id="IPR016201">
    <property type="entry name" value="PSI"/>
</dbReference>
<feature type="domain" description="PSI" evidence="4">
    <location>
        <begin position="1"/>
        <end position="52"/>
    </location>
</feature>
<keyword evidence="3" id="KW-0325">Glycoprotein</keyword>
<dbReference type="EMBL" id="HACG01010558">
    <property type="protein sequence ID" value="CEK57423.1"/>
    <property type="molecule type" value="Transcribed_RNA"/>
</dbReference>
<dbReference type="GO" id="GO:0005886">
    <property type="term" value="C:plasma membrane"/>
    <property type="evidence" value="ECO:0007669"/>
    <property type="project" value="TreeGrafter"/>
</dbReference>
<dbReference type="InterPro" id="IPR031148">
    <property type="entry name" value="Plexin"/>
</dbReference>
<evidence type="ECO:0000256" key="3">
    <source>
        <dbReference type="ARBA" id="ARBA00023180"/>
    </source>
</evidence>
<gene>
    <name evidence="5" type="primary">ORF30137</name>
</gene>
<evidence type="ECO:0000313" key="5">
    <source>
        <dbReference type="EMBL" id="CEK57423.1"/>
    </source>
</evidence>
<keyword evidence="2" id="KW-0472">Membrane</keyword>
<dbReference type="GO" id="GO:0030334">
    <property type="term" value="P:regulation of cell migration"/>
    <property type="evidence" value="ECO:0007669"/>
    <property type="project" value="TreeGrafter"/>
</dbReference>
<sequence length="68" mass="7346">SMSESCNNCLVDGDPYCGWCSLEKKCALRGSCPNSDDPSQARWLHGSTNQCIYITTISPTTASVNTVQ</sequence>
<evidence type="ECO:0000256" key="1">
    <source>
        <dbReference type="ARBA" id="ARBA00004370"/>
    </source>
</evidence>
<reference evidence="5" key="1">
    <citation type="submission" date="2014-12" db="EMBL/GenBank/DDBJ databases">
        <title>Insight into the proteome of Arion vulgaris.</title>
        <authorList>
            <person name="Aradska J."/>
            <person name="Bulat T."/>
            <person name="Smidak R."/>
            <person name="Sarate P."/>
            <person name="Gangsoo J."/>
            <person name="Sialana F."/>
            <person name="Bilban M."/>
            <person name="Lubec G."/>
        </authorList>
    </citation>
    <scope>NUCLEOTIDE SEQUENCE</scope>
    <source>
        <tissue evidence="5">Skin</tissue>
    </source>
</reference>
<proteinExistence type="predicted"/>
<feature type="non-terminal residue" evidence="5">
    <location>
        <position position="1"/>
    </location>
</feature>
<dbReference type="PANTHER" id="PTHR22625:SF70">
    <property type="entry name" value="PLEXIN A, ISOFORM A"/>
    <property type="match status" value="1"/>
</dbReference>
<feature type="non-terminal residue" evidence="5">
    <location>
        <position position="68"/>
    </location>
</feature>
<evidence type="ECO:0000259" key="4">
    <source>
        <dbReference type="SMART" id="SM00423"/>
    </source>
</evidence>
<evidence type="ECO:0000256" key="2">
    <source>
        <dbReference type="ARBA" id="ARBA00023136"/>
    </source>
</evidence>
<dbReference type="Pfam" id="PF01437">
    <property type="entry name" value="PSI"/>
    <property type="match status" value="1"/>
</dbReference>
<organism evidence="5">
    <name type="scientific">Arion vulgaris</name>
    <dbReference type="NCBI Taxonomy" id="1028688"/>
    <lineage>
        <taxon>Eukaryota</taxon>
        <taxon>Metazoa</taxon>
        <taxon>Spiralia</taxon>
        <taxon>Lophotrochozoa</taxon>
        <taxon>Mollusca</taxon>
        <taxon>Gastropoda</taxon>
        <taxon>Heterobranchia</taxon>
        <taxon>Euthyneura</taxon>
        <taxon>Panpulmonata</taxon>
        <taxon>Eupulmonata</taxon>
        <taxon>Stylommatophora</taxon>
        <taxon>Helicina</taxon>
        <taxon>Arionoidea</taxon>
        <taxon>Arionidae</taxon>
        <taxon>Arion</taxon>
    </lineage>
</organism>
<dbReference type="AlphaFoldDB" id="A0A0B6YMG9"/>